<dbReference type="KEGG" id="tng:GSTEN00038321G001"/>
<dbReference type="EMBL" id="CAAE01002205">
    <property type="protein sequence ID" value="CAF87333.1"/>
    <property type="molecule type" value="Genomic_DNA"/>
</dbReference>
<name>Q4TIE9_TETNG</name>
<feature type="non-terminal residue" evidence="1">
    <location>
        <position position="1"/>
    </location>
</feature>
<dbReference type="AlphaFoldDB" id="Q4TIE9"/>
<protein>
    <submittedName>
        <fullName evidence="1">(spotted green pufferfish) hypothetical protein</fullName>
    </submittedName>
</protein>
<accession>Q4TIE9</accession>
<organism evidence="1">
    <name type="scientific">Tetraodon nigroviridis</name>
    <name type="common">Spotted green pufferfish</name>
    <name type="synonym">Chelonodon nigroviridis</name>
    <dbReference type="NCBI Taxonomy" id="99883"/>
    <lineage>
        <taxon>Eukaryota</taxon>
        <taxon>Metazoa</taxon>
        <taxon>Chordata</taxon>
        <taxon>Craniata</taxon>
        <taxon>Vertebrata</taxon>
        <taxon>Euteleostomi</taxon>
        <taxon>Actinopterygii</taxon>
        <taxon>Neopterygii</taxon>
        <taxon>Teleostei</taxon>
        <taxon>Neoteleostei</taxon>
        <taxon>Acanthomorphata</taxon>
        <taxon>Eupercaria</taxon>
        <taxon>Tetraodontiformes</taxon>
        <taxon>Tetradontoidea</taxon>
        <taxon>Tetraodontidae</taxon>
        <taxon>Tetraodon</taxon>
    </lineage>
</organism>
<evidence type="ECO:0000313" key="1">
    <source>
        <dbReference type="EMBL" id="CAF87333.1"/>
    </source>
</evidence>
<gene>
    <name evidence="1" type="ORF">GSTENG00038321001</name>
</gene>
<reference evidence="1" key="2">
    <citation type="submission" date="2004-02" db="EMBL/GenBank/DDBJ databases">
        <authorList>
            <consortium name="Genoscope"/>
            <consortium name="Whitehead Institute Centre for Genome Research"/>
        </authorList>
    </citation>
    <scope>NUCLEOTIDE SEQUENCE</scope>
</reference>
<reference evidence="1" key="1">
    <citation type="journal article" date="2004" name="Nature">
        <title>Genome duplication in the teleost fish Tetraodon nigroviridis reveals the early vertebrate proto-karyotype.</title>
        <authorList>
            <person name="Jaillon O."/>
            <person name="Aury J.-M."/>
            <person name="Brunet F."/>
            <person name="Petit J.-L."/>
            <person name="Stange-Thomann N."/>
            <person name="Mauceli E."/>
            <person name="Bouneau L."/>
            <person name="Fischer C."/>
            <person name="Ozouf-Costaz C."/>
            <person name="Bernot A."/>
            <person name="Nicaud S."/>
            <person name="Jaffe D."/>
            <person name="Fisher S."/>
            <person name="Lutfalla G."/>
            <person name="Dossat C."/>
            <person name="Segurens B."/>
            <person name="Dasilva C."/>
            <person name="Salanoubat M."/>
            <person name="Levy M."/>
            <person name="Boudet N."/>
            <person name="Castellano S."/>
            <person name="Anthouard V."/>
            <person name="Jubin C."/>
            <person name="Castelli V."/>
            <person name="Katinka M."/>
            <person name="Vacherie B."/>
            <person name="Biemont C."/>
            <person name="Skalli Z."/>
            <person name="Cattolico L."/>
            <person name="Poulain J."/>
            <person name="De Berardinis V."/>
            <person name="Cruaud C."/>
            <person name="Duprat S."/>
            <person name="Brottier P."/>
            <person name="Coutanceau J.-P."/>
            <person name="Gouzy J."/>
            <person name="Parra G."/>
            <person name="Lardier G."/>
            <person name="Chapple C."/>
            <person name="McKernan K.J."/>
            <person name="McEwan P."/>
            <person name="Bosak S."/>
            <person name="Kellis M."/>
            <person name="Volff J.-N."/>
            <person name="Guigo R."/>
            <person name="Zody M.C."/>
            <person name="Mesirov J."/>
            <person name="Lindblad-Toh K."/>
            <person name="Birren B."/>
            <person name="Nusbaum C."/>
            <person name="Kahn D."/>
            <person name="Robinson-Rechavi M."/>
            <person name="Laudet V."/>
            <person name="Schachter V."/>
            <person name="Quetier F."/>
            <person name="Saurin W."/>
            <person name="Scarpelli C."/>
            <person name="Wincker P."/>
            <person name="Lander E.S."/>
            <person name="Weissenbach J."/>
            <person name="Roest Crollius H."/>
        </authorList>
    </citation>
    <scope>NUCLEOTIDE SEQUENCE [LARGE SCALE GENOMIC DNA]</scope>
</reference>
<proteinExistence type="predicted"/>
<comment type="caution">
    <text evidence="1">The sequence shown here is derived from an EMBL/GenBank/DDBJ whole genome shotgun (WGS) entry which is preliminary data.</text>
</comment>
<sequence>LPGALHGARGRPEGYERQRGRLQVHHPCVGGGLHRCGVMGKGHGFAELRYDRRIPGPWVGGDLRLCPLLAVAANRPASPANTPAAF</sequence>